<dbReference type="EMBL" id="JBJXBP010000001">
    <property type="protein sequence ID" value="KAL3850538.1"/>
    <property type="molecule type" value="Genomic_DNA"/>
</dbReference>
<evidence type="ECO:0000256" key="2">
    <source>
        <dbReference type="ARBA" id="ARBA00008127"/>
    </source>
</evidence>
<comment type="subcellular location">
    <subcellularLocation>
        <location evidence="1 7">Secreted</location>
    </subcellularLocation>
</comment>
<dbReference type="GO" id="GO:0005576">
    <property type="term" value="C:extracellular region"/>
    <property type="evidence" value="ECO:0007669"/>
    <property type="project" value="UniProtKB-SubCell"/>
</dbReference>
<dbReference type="InterPro" id="IPR039455">
    <property type="entry name" value="EPFL"/>
</dbReference>
<evidence type="ECO:0000313" key="8">
    <source>
        <dbReference type="EMBL" id="KAL3850538.1"/>
    </source>
</evidence>
<dbReference type="PANTHER" id="PTHR33109:SF67">
    <property type="entry name" value="EPIDERMAL PATTERNING FACTOR-LIKE PROTEIN"/>
    <property type="match status" value="1"/>
</dbReference>
<keyword evidence="6" id="KW-1015">Disulfide bond</keyword>
<evidence type="ECO:0000256" key="4">
    <source>
        <dbReference type="ARBA" id="ARBA00022525"/>
    </source>
</evidence>
<dbReference type="Proteomes" id="UP001634393">
    <property type="component" value="Unassembled WGS sequence"/>
</dbReference>
<comment type="caution">
    <text evidence="8">The sequence shown here is derived from an EMBL/GenBank/DDBJ whole genome shotgun (WGS) entry which is preliminary data.</text>
</comment>
<comment type="similarity">
    <text evidence="2 7">Belongs to the plant cysteine rich small secretory peptide family. Epidermal patterning factor subfamily.</text>
</comment>
<keyword evidence="3 7" id="KW-0217">Developmental protein</keyword>
<evidence type="ECO:0000256" key="6">
    <source>
        <dbReference type="ARBA" id="ARBA00023157"/>
    </source>
</evidence>
<feature type="chain" id="PRO_5044534955" description="Epidermal patterning factor-like protein" evidence="7">
    <location>
        <begin position="26"/>
        <end position="136"/>
    </location>
</feature>
<keyword evidence="9" id="KW-1185">Reference proteome</keyword>
<reference evidence="8 9" key="1">
    <citation type="submission" date="2024-12" db="EMBL/GenBank/DDBJ databases">
        <title>The unique morphological basis and parallel evolutionary history of personate flowers in Penstemon.</title>
        <authorList>
            <person name="Depatie T.H."/>
            <person name="Wessinger C.A."/>
        </authorList>
    </citation>
    <scope>NUCLEOTIDE SEQUENCE [LARGE SCALE GENOMIC DNA]</scope>
    <source>
        <strain evidence="8">WTNN_2</strain>
        <tissue evidence="8">Leaf</tissue>
    </source>
</reference>
<sequence length="136" mass="15170">MKNCRRLIPLSAILIFFLCCCCCWCIYFCIQIGIPNSSSETETSSFMSVDGGDENGFKNTKTKTRKYNIVSMSMSMSMRRRLLGGLGSSPPRCKSKCGQCSPCKPVHVPVPPGTPVLAEYYPEAWRCKCGNKLYMP</sequence>
<keyword evidence="4 7" id="KW-0964">Secreted</keyword>
<accession>A0ABD3UPV5</accession>
<dbReference type="AlphaFoldDB" id="A0ABD3UPV5"/>
<dbReference type="PANTHER" id="PTHR33109">
    <property type="entry name" value="EPIDERMAL PATTERNING FACTOR-LIKE PROTEIN 4"/>
    <property type="match status" value="1"/>
</dbReference>
<protein>
    <recommendedName>
        <fullName evidence="7">Epidermal patterning factor-like protein</fullName>
    </recommendedName>
</protein>
<evidence type="ECO:0000256" key="5">
    <source>
        <dbReference type="ARBA" id="ARBA00022729"/>
    </source>
</evidence>
<evidence type="ECO:0000256" key="1">
    <source>
        <dbReference type="ARBA" id="ARBA00004613"/>
    </source>
</evidence>
<organism evidence="8 9">
    <name type="scientific">Penstemon smallii</name>
    <dbReference type="NCBI Taxonomy" id="265156"/>
    <lineage>
        <taxon>Eukaryota</taxon>
        <taxon>Viridiplantae</taxon>
        <taxon>Streptophyta</taxon>
        <taxon>Embryophyta</taxon>
        <taxon>Tracheophyta</taxon>
        <taxon>Spermatophyta</taxon>
        <taxon>Magnoliopsida</taxon>
        <taxon>eudicotyledons</taxon>
        <taxon>Gunneridae</taxon>
        <taxon>Pentapetalae</taxon>
        <taxon>asterids</taxon>
        <taxon>lamiids</taxon>
        <taxon>Lamiales</taxon>
        <taxon>Plantaginaceae</taxon>
        <taxon>Cheloneae</taxon>
        <taxon>Penstemon</taxon>
    </lineage>
</organism>
<keyword evidence="5 7" id="KW-0732">Signal</keyword>
<dbReference type="GO" id="GO:0010052">
    <property type="term" value="P:guard cell differentiation"/>
    <property type="evidence" value="ECO:0007669"/>
    <property type="project" value="UniProtKB-UniRule"/>
</dbReference>
<proteinExistence type="inferred from homology"/>
<feature type="signal peptide" evidence="7">
    <location>
        <begin position="1"/>
        <end position="25"/>
    </location>
</feature>
<evidence type="ECO:0000313" key="9">
    <source>
        <dbReference type="Proteomes" id="UP001634393"/>
    </source>
</evidence>
<gene>
    <name evidence="8" type="ORF">ACJIZ3_012420</name>
</gene>
<comment type="function">
    <text evidence="7">Controls stomatal patterning.</text>
</comment>
<name>A0ABD3UPV5_9LAMI</name>
<dbReference type="Pfam" id="PF17181">
    <property type="entry name" value="EPF"/>
    <property type="match status" value="1"/>
</dbReference>
<evidence type="ECO:0000256" key="7">
    <source>
        <dbReference type="RuleBase" id="RU367102"/>
    </source>
</evidence>
<evidence type="ECO:0000256" key="3">
    <source>
        <dbReference type="ARBA" id="ARBA00022473"/>
    </source>
</evidence>